<dbReference type="InterPro" id="IPR006135">
    <property type="entry name" value="T3SS_substrate_exporter"/>
</dbReference>
<gene>
    <name evidence="2" type="ORF">C0197_05505</name>
</gene>
<name>A0A2N7PIJ5_9BACT</name>
<reference evidence="2 3" key="1">
    <citation type="submission" date="2018-01" db="EMBL/GenBank/DDBJ databases">
        <title>Metagenomic assembled genomes from two thermal pools in the Uzon Caldera, Kamchatka, Russia.</title>
        <authorList>
            <person name="Wilkins L."/>
            <person name="Ettinger C."/>
        </authorList>
    </citation>
    <scope>NUCLEOTIDE SEQUENCE [LARGE SCALE GENOMIC DNA]</scope>
    <source>
        <strain evidence="2">ZAV-15</strain>
    </source>
</reference>
<dbReference type="SUPFAM" id="SSF160544">
    <property type="entry name" value="EscU C-terminal domain-like"/>
    <property type="match status" value="1"/>
</dbReference>
<organism evidence="2 3">
    <name type="scientific">Caldimicrobium thiodismutans</name>
    <dbReference type="NCBI Taxonomy" id="1653476"/>
    <lineage>
        <taxon>Bacteria</taxon>
        <taxon>Pseudomonadati</taxon>
        <taxon>Thermodesulfobacteriota</taxon>
        <taxon>Thermodesulfobacteria</taxon>
        <taxon>Thermodesulfobacteriales</taxon>
        <taxon>Thermodesulfobacteriaceae</taxon>
        <taxon>Caldimicrobium</taxon>
    </lineage>
</organism>
<accession>A0A2N7PIJ5</accession>
<dbReference type="PANTHER" id="PTHR30531:SF12">
    <property type="entry name" value="FLAGELLAR BIOSYNTHETIC PROTEIN FLHB"/>
    <property type="match status" value="1"/>
</dbReference>
<evidence type="ECO:0000313" key="2">
    <source>
        <dbReference type="EMBL" id="PMP61489.1"/>
    </source>
</evidence>
<sequence>MNEEKLAVALKYDPAKGAPEVVAKGKGYLAELILKIAKERGIPIKEDSKLVQELYKLELNKPIPQELYQAVAIVLAWAFKLNEKLKEKILNSFEKRK</sequence>
<dbReference type="PANTHER" id="PTHR30531">
    <property type="entry name" value="FLAGELLAR BIOSYNTHETIC PROTEIN FLHB"/>
    <property type="match status" value="1"/>
</dbReference>
<evidence type="ECO:0000256" key="1">
    <source>
        <dbReference type="ARBA" id="ARBA00010690"/>
    </source>
</evidence>
<dbReference type="AlphaFoldDB" id="A0A2N7PIJ5"/>
<protein>
    <recommendedName>
        <fullName evidence="4">Flagellar biosynthesis protein FlhB</fullName>
    </recommendedName>
</protein>
<dbReference type="PRINTS" id="PR00950">
    <property type="entry name" value="TYPE3IMSPROT"/>
</dbReference>
<evidence type="ECO:0008006" key="4">
    <source>
        <dbReference type="Google" id="ProtNLM"/>
    </source>
</evidence>
<dbReference type="GO" id="GO:0005886">
    <property type="term" value="C:plasma membrane"/>
    <property type="evidence" value="ECO:0007669"/>
    <property type="project" value="TreeGrafter"/>
</dbReference>
<dbReference type="Proteomes" id="UP000235731">
    <property type="component" value="Unassembled WGS sequence"/>
</dbReference>
<dbReference type="GO" id="GO:0009306">
    <property type="term" value="P:protein secretion"/>
    <property type="evidence" value="ECO:0007669"/>
    <property type="project" value="InterPro"/>
</dbReference>
<comment type="caution">
    <text evidence="2">The sequence shown here is derived from an EMBL/GenBank/DDBJ whole genome shotgun (WGS) entry which is preliminary data.</text>
</comment>
<dbReference type="Pfam" id="PF01312">
    <property type="entry name" value="Bac_export_2"/>
    <property type="match status" value="1"/>
</dbReference>
<evidence type="ECO:0000313" key="3">
    <source>
        <dbReference type="Proteomes" id="UP000235731"/>
    </source>
</evidence>
<dbReference type="Gene3D" id="3.40.1690.10">
    <property type="entry name" value="secretion proteins EscU"/>
    <property type="match status" value="1"/>
</dbReference>
<proteinExistence type="inferred from homology"/>
<dbReference type="InterPro" id="IPR029025">
    <property type="entry name" value="T3SS_substrate_exporter_C"/>
</dbReference>
<dbReference type="EMBL" id="PNIE01000080">
    <property type="protein sequence ID" value="PMP61489.1"/>
    <property type="molecule type" value="Genomic_DNA"/>
</dbReference>
<comment type="similarity">
    <text evidence="1">Belongs to the type III secretion exporter family.</text>
</comment>